<accession>A0A1L0CVH1</accession>
<feature type="domain" description="SPX" evidence="8">
    <location>
        <begin position="1"/>
        <end position="157"/>
    </location>
</feature>
<evidence type="ECO:0000256" key="3">
    <source>
        <dbReference type="ARBA" id="ARBA00022692"/>
    </source>
</evidence>
<dbReference type="GO" id="GO:0033254">
    <property type="term" value="C:vacuolar transporter chaperone complex"/>
    <property type="evidence" value="ECO:0007669"/>
    <property type="project" value="UniProtKB-ARBA"/>
</dbReference>
<evidence type="ECO:0000256" key="7">
    <source>
        <dbReference type="SAM" id="Phobius"/>
    </source>
</evidence>
<dbReference type="EMBL" id="FQNF01000012">
    <property type="protein sequence ID" value="SGZ38807.1"/>
    <property type="molecule type" value="Genomic_DNA"/>
</dbReference>
<protein>
    <submittedName>
        <fullName evidence="9">Related to Vacuolar transporter chaperone 3</fullName>
    </submittedName>
</protein>
<comment type="subcellular location">
    <subcellularLocation>
        <location evidence="1">Vacuole membrane</location>
        <topology evidence="1">Multi-pass membrane protein</topology>
    </subcellularLocation>
</comment>
<dbReference type="InterPro" id="IPR018966">
    <property type="entry name" value="VTC_domain"/>
</dbReference>
<evidence type="ECO:0000259" key="8">
    <source>
        <dbReference type="PROSITE" id="PS51382"/>
    </source>
</evidence>
<keyword evidence="10" id="KW-1185">Reference proteome</keyword>
<feature type="transmembrane region" description="Helical" evidence="7">
    <location>
        <begin position="848"/>
        <end position="866"/>
    </location>
</feature>
<keyword evidence="6" id="KW-0175">Coiled coil</keyword>
<evidence type="ECO:0000313" key="10">
    <source>
        <dbReference type="Proteomes" id="UP000183365"/>
    </source>
</evidence>
<sequence length="917" mass="105571">MLFSVKLASGVYPPWKDYYINYDLLKDALKEEETKKQIKDKASNTKNKFQWTDKDEKNFVSLLDKELEKVYSFQVETYNSVLETLDDLEEKEIIGDNEQKTQDNKLHIADFEKILEECLTKAQELDNFSRLNYTGFIKIVKKHDKLHKNYPSVKALLNVRLKELPFHSEEYSPLLYKISFLYNLFRDNNGQNLITPSLKNSFKDVVARSESLSKSAKLNTIFSLEESHYDIFKFWIHPDNLMEVKTRILRHLPVLVYASNPSSEDEDKNFVNQVPTSLNDIALVNEDGNNLEPINSSSSSSKSDESDVEIMSAMTSKIGSKLKEVIAHGESNKEYFDPVITCLYFDNEELEMYNNKLLKNDDYSSVRLRWMGRLINKPEVILEKKQIINSTTVAQKSESLSSNNGLTSSNRNDDYVYTKLTIKPKFITSFIHGQKDYEEKLLSKLQKANNNSRLLEKTKEICENLQESIVENNLAPVLRTMFIRTAFQIPDDDRIRITIDSDILFIREDSFDHDRPIRDPNNWHNHILDSSSSNPLKFLRQGEFNKFPYALMEIKVKRPSNSNGNKFSSPALYTAKHSKWLSDLTNSHLVKEVPNFSKFIQGMAVFHSVDDEKVDALPYWFLDIENGIKIDPQQAYEEEQRKLAKQLETERRQSRIKRLSMAGFDGPTKDGGQSKESLLASLKQNIELQQKNTLQEVDDDESEDEFDVEQFIKDGKKKESNMLQILTNSKLSAVDSEDEEIELPPGVERPTEYLKNAGPVKVEAKVWLANERTFNRWMHVCVLMSLLTFTIYNSAKQANFPRLAETLAYVYFALTVGSIAWAYKVYFYRMGVINERSAKHLDAPLGPLVLSLCVGLTMVFNFIATFKAASKLGSSPPGNTTVFSANNYIGHPRLVGVELPSHLQTIQDYIYEFVNKF</sequence>
<evidence type="ECO:0000256" key="4">
    <source>
        <dbReference type="ARBA" id="ARBA00022989"/>
    </source>
</evidence>
<evidence type="ECO:0000256" key="6">
    <source>
        <dbReference type="SAM" id="Coils"/>
    </source>
</evidence>
<dbReference type="Pfam" id="PF09359">
    <property type="entry name" value="VTC"/>
    <property type="match status" value="1"/>
</dbReference>
<feature type="coiled-coil region" evidence="6">
    <location>
        <begin position="438"/>
        <end position="465"/>
    </location>
</feature>
<dbReference type="InterPro" id="IPR003807">
    <property type="entry name" value="DUF202"/>
</dbReference>
<dbReference type="GO" id="GO:0000329">
    <property type="term" value="C:fungal-type vacuole membrane"/>
    <property type="evidence" value="ECO:0007669"/>
    <property type="project" value="TreeGrafter"/>
</dbReference>
<keyword evidence="5 7" id="KW-0472">Membrane</keyword>
<dbReference type="CDD" id="cd14480">
    <property type="entry name" value="SPX_VTC2_like"/>
    <property type="match status" value="1"/>
</dbReference>
<dbReference type="Pfam" id="PF02656">
    <property type="entry name" value="DUF202"/>
    <property type="match status" value="1"/>
</dbReference>
<organism evidence="9 10">
    <name type="scientific">Hanseniaspora guilliermondii</name>
    <dbReference type="NCBI Taxonomy" id="56406"/>
    <lineage>
        <taxon>Eukaryota</taxon>
        <taxon>Fungi</taxon>
        <taxon>Dikarya</taxon>
        <taxon>Ascomycota</taxon>
        <taxon>Saccharomycotina</taxon>
        <taxon>Saccharomycetes</taxon>
        <taxon>Saccharomycodales</taxon>
        <taxon>Saccharomycodaceae</taxon>
        <taxon>Hanseniaspora</taxon>
    </lineage>
</organism>
<name>A0A1L0CVH1_9ASCO</name>
<feature type="transmembrane region" description="Helical" evidence="7">
    <location>
        <begin position="807"/>
        <end position="828"/>
    </location>
</feature>
<proteinExistence type="predicted"/>
<evidence type="ECO:0000256" key="5">
    <source>
        <dbReference type="ARBA" id="ARBA00023136"/>
    </source>
</evidence>
<dbReference type="InterPro" id="IPR042267">
    <property type="entry name" value="VTC_sf"/>
</dbReference>
<dbReference type="PANTHER" id="PTHR46140">
    <property type="entry name" value="VACUOLAR TRANSPORTER CHAPERONE 1-RELATED"/>
    <property type="match status" value="1"/>
</dbReference>
<dbReference type="OrthoDB" id="6493944at2759"/>
<dbReference type="PANTHER" id="PTHR46140:SF2">
    <property type="entry name" value="VACUOLAR TRANSPORTER CHAPERONE 3 COMPLEX SUBUNIT 3-RELATED"/>
    <property type="match status" value="1"/>
</dbReference>
<keyword evidence="2" id="KW-0926">Vacuole</keyword>
<reference evidence="10" key="1">
    <citation type="submission" date="2016-11" db="EMBL/GenBank/DDBJ databases">
        <authorList>
            <person name="Guldener U."/>
        </authorList>
    </citation>
    <scope>NUCLEOTIDE SEQUENCE [LARGE SCALE GENOMIC DNA]</scope>
</reference>
<keyword evidence="3 7" id="KW-0812">Transmembrane</keyword>
<dbReference type="InterPro" id="IPR004331">
    <property type="entry name" value="SPX_dom"/>
</dbReference>
<feature type="transmembrane region" description="Helical" evidence="7">
    <location>
        <begin position="777"/>
        <end position="795"/>
    </location>
</feature>
<keyword evidence="4 7" id="KW-1133">Transmembrane helix</keyword>
<dbReference type="Proteomes" id="UP000183365">
    <property type="component" value="Unassembled WGS sequence"/>
</dbReference>
<dbReference type="Gene3D" id="3.20.100.30">
    <property type="entry name" value="VTC, catalytic tunnel domain"/>
    <property type="match status" value="1"/>
</dbReference>
<dbReference type="AlphaFoldDB" id="A0A1L0CVH1"/>
<dbReference type="GO" id="GO:0006799">
    <property type="term" value="P:polyphosphate biosynthetic process"/>
    <property type="evidence" value="ECO:0007669"/>
    <property type="project" value="UniProtKB-ARBA"/>
</dbReference>
<evidence type="ECO:0000256" key="2">
    <source>
        <dbReference type="ARBA" id="ARBA00022554"/>
    </source>
</evidence>
<gene>
    <name evidence="9" type="ORF">HGUI_01007</name>
</gene>
<evidence type="ECO:0000256" key="1">
    <source>
        <dbReference type="ARBA" id="ARBA00004128"/>
    </source>
</evidence>
<dbReference type="PROSITE" id="PS51382">
    <property type="entry name" value="SPX"/>
    <property type="match status" value="1"/>
</dbReference>
<dbReference type="InterPro" id="IPR051572">
    <property type="entry name" value="VTC_Complex_Subunit"/>
</dbReference>
<evidence type="ECO:0000313" key="9">
    <source>
        <dbReference type="EMBL" id="SGZ38807.1"/>
    </source>
</evidence>
<dbReference type="VEuPathDB" id="FungiDB:HGUI_01007"/>